<evidence type="ECO:0000313" key="2">
    <source>
        <dbReference type="EMBL" id="SVC87854.1"/>
    </source>
</evidence>
<dbReference type="AlphaFoldDB" id="A0A382QQQ5"/>
<sequence length="93" mass="10839">MKELNKHKRLCGAKTRSGHPCRKPALKRKRRCRLHGGASTGPKTAEGRARIANAQFKHGKYVNWREHRAREKFYFSEIRRIMREAEEAGLIPD</sequence>
<dbReference type="EMBL" id="UINC01116252">
    <property type="protein sequence ID" value="SVC87854.1"/>
    <property type="molecule type" value="Genomic_DNA"/>
</dbReference>
<dbReference type="InterPro" id="IPR047675">
    <property type="entry name" value="Putative_zinc-bd"/>
</dbReference>
<reference evidence="2" key="1">
    <citation type="submission" date="2018-05" db="EMBL/GenBank/DDBJ databases">
        <authorList>
            <person name="Lanie J.A."/>
            <person name="Ng W.-L."/>
            <person name="Kazmierczak K.M."/>
            <person name="Andrzejewski T.M."/>
            <person name="Davidsen T.M."/>
            <person name="Wayne K.J."/>
            <person name="Tettelin H."/>
            <person name="Glass J.I."/>
            <person name="Rusch D."/>
            <person name="Podicherti R."/>
            <person name="Tsui H.-C.T."/>
            <person name="Winkler M.E."/>
        </authorList>
    </citation>
    <scope>NUCLEOTIDE SEQUENCE</scope>
</reference>
<organism evidence="2">
    <name type="scientific">marine metagenome</name>
    <dbReference type="NCBI Taxonomy" id="408172"/>
    <lineage>
        <taxon>unclassified sequences</taxon>
        <taxon>metagenomes</taxon>
        <taxon>ecological metagenomes</taxon>
    </lineage>
</organism>
<protein>
    <submittedName>
        <fullName evidence="2">Uncharacterized protein</fullName>
    </submittedName>
</protein>
<evidence type="ECO:0000256" key="1">
    <source>
        <dbReference type="SAM" id="MobiDB-lite"/>
    </source>
</evidence>
<dbReference type="NCBIfam" id="NF041373">
    <property type="entry name" value="HGG_STG"/>
    <property type="match status" value="1"/>
</dbReference>
<proteinExistence type="predicted"/>
<gene>
    <name evidence="2" type="ORF">METZ01_LOCUS340708</name>
</gene>
<name>A0A382QQQ5_9ZZZZ</name>
<accession>A0A382QQQ5</accession>
<feature type="compositionally biased region" description="Basic residues" evidence="1">
    <location>
        <begin position="1"/>
        <end position="34"/>
    </location>
</feature>
<feature type="region of interest" description="Disordered" evidence="1">
    <location>
        <begin position="1"/>
        <end position="45"/>
    </location>
</feature>